<dbReference type="InterPro" id="IPR005801">
    <property type="entry name" value="ADC_synthase"/>
</dbReference>
<dbReference type="EMBL" id="CP033169">
    <property type="protein sequence ID" value="AYO32046.1"/>
    <property type="molecule type" value="Genomic_DNA"/>
</dbReference>
<evidence type="ECO:0000256" key="12">
    <source>
        <dbReference type="ARBA" id="ARBA00023239"/>
    </source>
</evidence>
<accession>A0A3G2R9D0</accession>
<keyword evidence="8 15" id="KW-0479">Metal-binding</keyword>
<name>A0A3G2R9D0_9FIRM</name>
<dbReference type="InterPro" id="IPR015890">
    <property type="entry name" value="Chorismate_C"/>
</dbReference>
<evidence type="ECO:0000256" key="1">
    <source>
        <dbReference type="ARBA" id="ARBA00001946"/>
    </source>
</evidence>
<organism evidence="18 19">
    <name type="scientific">Biomaibacter acetigenes</name>
    <dbReference type="NCBI Taxonomy" id="2316383"/>
    <lineage>
        <taxon>Bacteria</taxon>
        <taxon>Bacillati</taxon>
        <taxon>Bacillota</taxon>
        <taxon>Clostridia</taxon>
        <taxon>Thermosediminibacterales</taxon>
        <taxon>Tepidanaerobacteraceae</taxon>
        <taxon>Biomaibacter</taxon>
    </lineage>
</organism>
<evidence type="ECO:0000313" key="18">
    <source>
        <dbReference type="EMBL" id="AYO32046.1"/>
    </source>
</evidence>
<dbReference type="GO" id="GO:0000162">
    <property type="term" value="P:L-tryptophan biosynthetic process"/>
    <property type="evidence" value="ECO:0007669"/>
    <property type="project" value="UniProtKB-UniPathway"/>
</dbReference>
<evidence type="ECO:0000259" key="17">
    <source>
        <dbReference type="Pfam" id="PF04715"/>
    </source>
</evidence>
<evidence type="ECO:0000313" key="19">
    <source>
        <dbReference type="Proteomes" id="UP000280960"/>
    </source>
</evidence>
<gene>
    <name evidence="15 18" type="primary">trpE</name>
    <name evidence="18" type="ORF">D2962_16855</name>
</gene>
<dbReference type="InterPro" id="IPR005256">
    <property type="entry name" value="Anth_synth_I_PabB"/>
</dbReference>
<comment type="catalytic activity">
    <reaction evidence="14 15">
        <text>chorismate + L-glutamine = anthranilate + pyruvate + L-glutamate + H(+)</text>
        <dbReference type="Rhea" id="RHEA:21732"/>
        <dbReference type="ChEBI" id="CHEBI:15361"/>
        <dbReference type="ChEBI" id="CHEBI:15378"/>
        <dbReference type="ChEBI" id="CHEBI:16567"/>
        <dbReference type="ChEBI" id="CHEBI:29748"/>
        <dbReference type="ChEBI" id="CHEBI:29985"/>
        <dbReference type="ChEBI" id="CHEBI:58359"/>
        <dbReference type="EC" id="4.1.3.27"/>
    </reaction>
</comment>
<keyword evidence="7 15" id="KW-0028">Amino-acid biosynthesis</keyword>
<feature type="domain" description="Chorismate-utilising enzyme C-terminal" evidence="16">
    <location>
        <begin position="221"/>
        <end position="474"/>
    </location>
</feature>
<keyword evidence="12 15" id="KW-0456">Lyase</keyword>
<dbReference type="Pfam" id="PF00425">
    <property type="entry name" value="Chorismate_bind"/>
    <property type="match status" value="1"/>
</dbReference>
<comment type="cofactor">
    <cofactor evidence="1 15">
        <name>Mg(2+)</name>
        <dbReference type="ChEBI" id="CHEBI:18420"/>
    </cofactor>
</comment>
<dbReference type="Gene3D" id="3.60.120.10">
    <property type="entry name" value="Anthranilate synthase"/>
    <property type="match status" value="1"/>
</dbReference>
<evidence type="ECO:0000256" key="3">
    <source>
        <dbReference type="ARBA" id="ARBA00009562"/>
    </source>
</evidence>
<proteinExistence type="inferred from homology"/>
<evidence type="ECO:0000256" key="14">
    <source>
        <dbReference type="ARBA" id="ARBA00047683"/>
    </source>
</evidence>
<dbReference type="PANTHER" id="PTHR11236:SF48">
    <property type="entry name" value="ISOCHORISMATE SYNTHASE MENF"/>
    <property type="match status" value="1"/>
</dbReference>
<protein>
    <recommendedName>
        <fullName evidence="6 15">Anthranilate synthase component 1</fullName>
        <ecNumber evidence="5 15">4.1.3.27</ecNumber>
    </recommendedName>
</protein>
<sequence length="483" mass="54655">MVFPDKRGFESMRKDHVIPVMLKVNADEFTPIELFYNLDGRNKFLLESAECGKNWGRYSFLGASPHMAVKSYGDRVVTVSKGGVKTENGRVLDIVEDYFKRYGYDSAPPGLFADLPAFTGGAVGYVGYDVIRLYEKLPDDNPDELHLPECFLMFYKEVIIYDHFYHNLYVVYNAVPDEETEYEHIVERLYELKKTVLRKKDLHPLATVQNLIPEFRKSCNKNSFCEKVRKAIEYIKAGDIFQVVMSERMTAVAKVDPFEAYRRLRALNPSPYLFYMDFGEFQVVGSSPESLVAVKDGIVTTNPIAGTKPRGKTPEEDEKLKKELLADEKERAEHVMLVDLGRNDLGKVSEFGSVKVERFMEVDMYSHVMHIVSTVSGKLKQGKTCIDALLACLPAGTVSGAPKIRAMEIIEELEEKRRGIYAGAVGYLGFRGNMDFCIAIRTVIFKDGMAYIQSGAGIVYDSVPEKEYREILNKAMALKEVLG</sequence>
<dbReference type="KEGG" id="bacg:D2962_16855"/>
<dbReference type="PRINTS" id="PR00095">
    <property type="entry name" value="ANTSNTHASEI"/>
</dbReference>
<comment type="function">
    <text evidence="13 15">Part of a heterotetrameric complex that catalyzes the two-step biosynthesis of anthranilate, an intermediate in the biosynthesis of L-tryptophan. In the first step, the glutamine-binding beta subunit (TrpG) of anthranilate synthase (AS) provides the glutamine amidotransferase activity which generates ammonia as a substrate that, along with chorismate, is used in the second step, catalyzed by the large alpha subunit of AS (TrpE) to produce anthranilate. In the absence of TrpG, TrpE can synthesize anthranilate directly from chorismate and high concentrations of ammonia.</text>
</comment>
<dbReference type="Pfam" id="PF04715">
    <property type="entry name" value="Anth_synt_I_N"/>
    <property type="match status" value="1"/>
</dbReference>
<evidence type="ECO:0000259" key="16">
    <source>
        <dbReference type="Pfam" id="PF00425"/>
    </source>
</evidence>
<keyword evidence="10 15" id="KW-0460">Magnesium</keyword>
<dbReference type="InterPro" id="IPR019999">
    <property type="entry name" value="Anth_synth_I-like"/>
</dbReference>
<comment type="similarity">
    <text evidence="3 15">Belongs to the anthranilate synthase component I family.</text>
</comment>
<dbReference type="RefSeq" id="WP_122015651.1">
    <property type="nucleotide sequence ID" value="NZ_CP033169.1"/>
</dbReference>
<comment type="pathway">
    <text evidence="2 15">Amino-acid biosynthesis; L-tryptophan biosynthesis; L-tryptophan from chorismate: step 1/5.</text>
</comment>
<reference evidence="18 19" key="1">
    <citation type="submission" date="2018-10" db="EMBL/GenBank/DDBJ databases">
        <authorList>
            <person name="Zhang X."/>
        </authorList>
    </citation>
    <scope>NUCLEOTIDE SEQUENCE [LARGE SCALE GENOMIC DNA]</scope>
    <source>
        <strain evidence="18 19">SK-G1</strain>
    </source>
</reference>
<keyword evidence="11 15" id="KW-0057">Aromatic amino acid biosynthesis</keyword>
<dbReference type="EC" id="4.1.3.27" evidence="5 15"/>
<evidence type="ECO:0000256" key="15">
    <source>
        <dbReference type="RuleBase" id="RU364045"/>
    </source>
</evidence>
<dbReference type="PANTHER" id="PTHR11236">
    <property type="entry name" value="AMINOBENZOATE/ANTHRANILATE SYNTHASE"/>
    <property type="match status" value="1"/>
</dbReference>
<evidence type="ECO:0000256" key="11">
    <source>
        <dbReference type="ARBA" id="ARBA00023141"/>
    </source>
</evidence>
<evidence type="ECO:0000256" key="4">
    <source>
        <dbReference type="ARBA" id="ARBA00011575"/>
    </source>
</evidence>
<comment type="subunit">
    <text evidence="4 15">Heterotetramer consisting of two non-identical subunits: a beta subunit (TrpG) and a large alpha subunit (TrpE).</text>
</comment>
<dbReference type="NCBIfam" id="TIGR00564">
    <property type="entry name" value="trpE_most"/>
    <property type="match status" value="1"/>
</dbReference>
<keyword evidence="19" id="KW-1185">Reference proteome</keyword>
<evidence type="ECO:0000256" key="10">
    <source>
        <dbReference type="ARBA" id="ARBA00022842"/>
    </source>
</evidence>
<evidence type="ECO:0000256" key="7">
    <source>
        <dbReference type="ARBA" id="ARBA00022605"/>
    </source>
</evidence>
<feature type="domain" description="Anthranilate synthase component I N-terminal" evidence="17">
    <location>
        <begin position="28"/>
        <end position="170"/>
    </location>
</feature>
<evidence type="ECO:0000256" key="2">
    <source>
        <dbReference type="ARBA" id="ARBA00004873"/>
    </source>
</evidence>
<dbReference type="SUPFAM" id="SSF56322">
    <property type="entry name" value="ADC synthase"/>
    <property type="match status" value="1"/>
</dbReference>
<evidence type="ECO:0000256" key="13">
    <source>
        <dbReference type="ARBA" id="ARBA00025634"/>
    </source>
</evidence>
<evidence type="ECO:0000256" key="6">
    <source>
        <dbReference type="ARBA" id="ARBA00020653"/>
    </source>
</evidence>
<dbReference type="GO" id="GO:0004049">
    <property type="term" value="F:anthranilate synthase activity"/>
    <property type="evidence" value="ECO:0007669"/>
    <property type="project" value="UniProtKB-EC"/>
</dbReference>
<dbReference type="GO" id="GO:0046872">
    <property type="term" value="F:metal ion binding"/>
    <property type="evidence" value="ECO:0007669"/>
    <property type="project" value="UniProtKB-KW"/>
</dbReference>
<keyword evidence="9 15" id="KW-0822">Tryptophan biosynthesis</keyword>
<evidence type="ECO:0000256" key="8">
    <source>
        <dbReference type="ARBA" id="ARBA00022723"/>
    </source>
</evidence>
<dbReference type="UniPathway" id="UPA00035">
    <property type="reaction ID" value="UER00040"/>
</dbReference>
<dbReference type="InterPro" id="IPR006805">
    <property type="entry name" value="Anth_synth_I_N"/>
</dbReference>
<evidence type="ECO:0000256" key="5">
    <source>
        <dbReference type="ARBA" id="ARBA00012266"/>
    </source>
</evidence>
<evidence type="ECO:0000256" key="9">
    <source>
        <dbReference type="ARBA" id="ARBA00022822"/>
    </source>
</evidence>
<dbReference type="Proteomes" id="UP000280960">
    <property type="component" value="Chromosome"/>
</dbReference>
<dbReference type="AlphaFoldDB" id="A0A3G2R9D0"/>